<keyword evidence="13 19" id="KW-0472">Membrane</keyword>
<evidence type="ECO:0000256" key="9">
    <source>
        <dbReference type="ARBA" id="ARBA00022882"/>
    </source>
</evidence>
<evidence type="ECO:0000256" key="5">
    <source>
        <dbReference type="ARBA" id="ARBA00022566"/>
    </source>
</evidence>
<dbReference type="InterPro" id="IPR027359">
    <property type="entry name" value="Volt_channel_dom_sf"/>
</dbReference>
<keyword evidence="10" id="KW-0630">Potassium</keyword>
<sequence>MTDENRQTTLRHRVWLILDPPDGIGRGWAMLVNLGLIVLIVLNVIAVLLESVASLHQQYRAAFNLFEVVSVFVFTVEYLLRIWIAPEAHPQMPQGQARRNWARSPMAIIDLIAILPSYLAMFVPFDLRLLRVLRVLRIFKLTRYSSAMTLLRDVFREEAGSFFAGFFILFILLILVSTGAYLVEHKAQPDAFGSIPHAMWWAMVTLTTVGYGDVTPITPLGRVFGGLVTVLGIGVAALPAGILASGLNDHLHRRRDNLRNQFRRALEDGRIDLHEAAHIEKARKEMGISYEIASGIREEVLQRERDRRDCTCPNCGAQFTRD</sequence>
<evidence type="ECO:0000256" key="1">
    <source>
        <dbReference type="ARBA" id="ARBA00004651"/>
    </source>
</evidence>
<evidence type="ECO:0000256" key="3">
    <source>
        <dbReference type="ARBA" id="ARBA00022475"/>
    </source>
</evidence>
<evidence type="ECO:0000256" key="15">
    <source>
        <dbReference type="ARBA" id="ARBA00023286"/>
    </source>
</evidence>
<keyword evidence="6 19" id="KW-0812">Transmembrane</keyword>
<protein>
    <submittedName>
        <fullName evidence="21">Ion transport protein</fullName>
    </submittedName>
</protein>
<keyword evidence="16" id="KW-0407">Ion channel</keyword>
<keyword evidence="22" id="KW-1185">Reference proteome</keyword>
<dbReference type="KEGG" id="paro:CUV01_14505"/>
<dbReference type="GO" id="GO:0008076">
    <property type="term" value="C:voltage-gated potassium channel complex"/>
    <property type="evidence" value="ECO:0007669"/>
    <property type="project" value="InterPro"/>
</dbReference>
<feature type="domain" description="Ion transport" evidence="20">
    <location>
        <begin position="33"/>
        <end position="248"/>
    </location>
</feature>
<evidence type="ECO:0000256" key="6">
    <source>
        <dbReference type="ARBA" id="ARBA00022692"/>
    </source>
</evidence>
<evidence type="ECO:0000256" key="11">
    <source>
        <dbReference type="ARBA" id="ARBA00022989"/>
    </source>
</evidence>
<name>A0A2K9ELZ0_9RHOB</name>
<comment type="subcellular location">
    <subcellularLocation>
        <location evidence="1">Cell membrane</location>
        <topology evidence="1">Multi-pass membrane protein</topology>
    </subcellularLocation>
</comment>
<dbReference type="InterPro" id="IPR028325">
    <property type="entry name" value="VG_K_chnl"/>
</dbReference>
<keyword evidence="11 19" id="KW-1133">Transmembrane helix</keyword>
<gene>
    <name evidence="21" type="ORF">CUV01_14505</name>
</gene>
<feature type="transmembrane region" description="Helical" evidence="19">
    <location>
        <begin position="104"/>
        <end position="123"/>
    </location>
</feature>
<keyword evidence="14" id="KW-0114">cAMP</keyword>
<dbReference type="Proteomes" id="UP000233742">
    <property type="component" value="Chromosome"/>
</dbReference>
<dbReference type="Pfam" id="PF00520">
    <property type="entry name" value="Ion_trans"/>
    <property type="match status" value="1"/>
</dbReference>
<evidence type="ECO:0000256" key="14">
    <source>
        <dbReference type="ARBA" id="ARBA00023149"/>
    </source>
</evidence>
<dbReference type="EMBL" id="CP025408">
    <property type="protein sequence ID" value="AUH35469.1"/>
    <property type="molecule type" value="Genomic_DNA"/>
</dbReference>
<keyword evidence="2" id="KW-0813">Transport</keyword>
<keyword evidence="12" id="KW-0406">Ion transport</keyword>
<evidence type="ECO:0000256" key="16">
    <source>
        <dbReference type="ARBA" id="ARBA00023303"/>
    </source>
</evidence>
<dbReference type="PANTHER" id="PTHR11537:SF254">
    <property type="entry name" value="POTASSIUM VOLTAGE-GATED CHANNEL PROTEIN SHAB"/>
    <property type="match status" value="1"/>
</dbReference>
<dbReference type="AlphaFoldDB" id="A0A2K9ELZ0"/>
<evidence type="ECO:0000256" key="10">
    <source>
        <dbReference type="ARBA" id="ARBA00022958"/>
    </source>
</evidence>
<evidence type="ECO:0000256" key="8">
    <source>
        <dbReference type="ARBA" id="ARBA00022826"/>
    </source>
</evidence>
<evidence type="ECO:0000313" key="22">
    <source>
        <dbReference type="Proteomes" id="UP000233742"/>
    </source>
</evidence>
<dbReference type="OrthoDB" id="9799090at2"/>
<evidence type="ECO:0000256" key="4">
    <source>
        <dbReference type="ARBA" id="ARBA00022538"/>
    </source>
</evidence>
<dbReference type="SUPFAM" id="SSF81324">
    <property type="entry name" value="Voltage-gated potassium channels"/>
    <property type="match status" value="1"/>
</dbReference>
<feature type="transmembrane region" description="Helical" evidence="19">
    <location>
        <begin position="28"/>
        <end position="49"/>
    </location>
</feature>
<evidence type="ECO:0000256" key="18">
    <source>
        <dbReference type="ARBA" id="ARBA00060926"/>
    </source>
</evidence>
<dbReference type="Gene3D" id="1.20.120.350">
    <property type="entry name" value="Voltage-gated potassium channels. Chain C"/>
    <property type="match status" value="1"/>
</dbReference>
<dbReference type="FunFam" id="1.10.287.70:FF:000181">
    <property type="entry name" value="Cyclic nucleotide-gated potassium channel mll3241"/>
    <property type="match status" value="1"/>
</dbReference>
<feature type="transmembrane region" description="Helical" evidence="19">
    <location>
        <begin position="224"/>
        <end position="247"/>
    </location>
</feature>
<accession>A0A2K9ELZ0</accession>
<evidence type="ECO:0000313" key="21">
    <source>
        <dbReference type="EMBL" id="AUH35469.1"/>
    </source>
</evidence>
<evidence type="ECO:0000256" key="13">
    <source>
        <dbReference type="ARBA" id="ARBA00023136"/>
    </source>
</evidence>
<evidence type="ECO:0000256" key="7">
    <source>
        <dbReference type="ARBA" id="ARBA00022741"/>
    </source>
</evidence>
<evidence type="ECO:0000256" key="19">
    <source>
        <dbReference type="SAM" id="Phobius"/>
    </source>
</evidence>
<dbReference type="GO" id="GO:0005249">
    <property type="term" value="F:voltage-gated potassium channel activity"/>
    <property type="evidence" value="ECO:0007669"/>
    <property type="project" value="InterPro"/>
</dbReference>
<keyword evidence="4" id="KW-0633">Potassium transport</keyword>
<evidence type="ECO:0000256" key="12">
    <source>
        <dbReference type="ARBA" id="ARBA00023065"/>
    </source>
</evidence>
<dbReference type="Gene3D" id="1.10.287.70">
    <property type="match status" value="1"/>
</dbReference>
<organism evidence="21 22">
    <name type="scientific">Paracoccus tegillarcae</name>
    <dbReference type="NCBI Taxonomy" id="1529068"/>
    <lineage>
        <taxon>Bacteria</taxon>
        <taxon>Pseudomonadati</taxon>
        <taxon>Pseudomonadota</taxon>
        <taxon>Alphaproteobacteria</taxon>
        <taxon>Rhodobacterales</taxon>
        <taxon>Paracoccaceae</taxon>
        <taxon>Paracoccus</taxon>
    </lineage>
</organism>
<keyword evidence="8" id="KW-0631">Potassium channel</keyword>
<dbReference type="GO" id="GO:0030552">
    <property type="term" value="F:cAMP binding"/>
    <property type="evidence" value="ECO:0007669"/>
    <property type="project" value="UniProtKB-KW"/>
</dbReference>
<dbReference type="PANTHER" id="PTHR11537">
    <property type="entry name" value="VOLTAGE-GATED POTASSIUM CHANNEL"/>
    <property type="match status" value="1"/>
</dbReference>
<evidence type="ECO:0000256" key="2">
    <source>
        <dbReference type="ARBA" id="ARBA00022448"/>
    </source>
</evidence>
<comment type="similarity">
    <text evidence="18">Belongs to the potassium channel family.</text>
</comment>
<dbReference type="InterPro" id="IPR005821">
    <property type="entry name" value="Ion_trans_dom"/>
</dbReference>
<keyword evidence="15" id="KW-1071">Ligand-gated ion channel</keyword>
<reference evidence="21 22" key="1">
    <citation type="submission" date="2017-12" db="EMBL/GenBank/DDBJ databases">
        <authorList>
            <person name="Hurst M.R.H."/>
        </authorList>
    </citation>
    <scope>NUCLEOTIDE SEQUENCE [LARGE SCALE GENOMIC DNA]</scope>
    <source>
        <strain evidence="21 22">BM15</strain>
    </source>
</reference>
<evidence type="ECO:0000259" key="20">
    <source>
        <dbReference type="Pfam" id="PF00520"/>
    </source>
</evidence>
<feature type="transmembrane region" description="Helical" evidence="19">
    <location>
        <begin position="61"/>
        <end position="84"/>
    </location>
</feature>
<keyword evidence="3" id="KW-1003">Cell membrane</keyword>
<dbReference type="GO" id="GO:0001508">
    <property type="term" value="P:action potential"/>
    <property type="evidence" value="ECO:0007669"/>
    <property type="project" value="TreeGrafter"/>
</dbReference>
<keyword evidence="9" id="KW-0851">Voltage-gated channel</keyword>
<feature type="transmembrane region" description="Helical" evidence="19">
    <location>
        <begin position="161"/>
        <end position="183"/>
    </location>
</feature>
<proteinExistence type="inferred from homology"/>
<keyword evidence="7" id="KW-0547">Nucleotide-binding</keyword>
<comment type="function">
    <text evidence="17">Cyclic nucleotide-regulated potassium channel activated by cAMP.</text>
</comment>
<keyword evidence="5" id="KW-0116">cAMP-binding</keyword>
<evidence type="ECO:0000256" key="17">
    <source>
        <dbReference type="ARBA" id="ARBA00058429"/>
    </source>
</evidence>
<dbReference type="PRINTS" id="PR00169">
    <property type="entry name" value="KCHANNEL"/>
</dbReference>